<evidence type="ECO:0000256" key="4">
    <source>
        <dbReference type="SAM" id="MobiDB-lite"/>
    </source>
</evidence>
<dbReference type="EC" id="3.5.1.9" evidence="3"/>
<dbReference type="SUPFAM" id="SSF53474">
    <property type="entry name" value="alpha/beta-Hydrolases"/>
    <property type="match status" value="1"/>
</dbReference>
<feature type="compositionally biased region" description="Low complexity" evidence="4">
    <location>
        <begin position="1"/>
        <end position="16"/>
    </location>
</feature>
<evidence type="ECO:0000256" key="2">
    <source>
        <dbReference type="ARBA" id="ARBA00023079"/>
    </source>
</evidence>
<comment type="catalytic activity">
    <reaction evidence="3">
        <text>N-formyl-L-kynurenine + H2O = L-kynurenine + formate + H(+)</text>
        <dbReference type="Rhea" id="RHEA:13009"/>
        <dbReference type="ChEBI" id="CHEBI:15377"/>
        <dbReference type="ChEBI" id="CHEBI:15378"/>
        <dbReference type="ChEBI" id="CHEBI:15740"/>
        <dbReference type="ChEBI" id="CHEBI:57959"/>
        <dbReference type="ChEBI" id="CHEBI:58629"/>
        <dbReference type="EC" id="3.5.1.9"/>
    </reaction>
</comment>
<protein>
    <recommendedName>
        <fullName evidence="3">Kynurenine formamidase</fullName>
        <shortName evidence="3">KFA</shortName>
        <shortName evidence="3">KFase</shortName>
        <ecNumber evidence="3">3.5.1.9</ecNumber>
    </recommendedName>
    <alternativeName>
        <fullName evidence="3">Arylformamidase</fullName>
    </alternativeName>
    <alternativeName>
        <fullName evidence="3">N-formylkynurenine formamidase</fullName>
        <shortName evidence="3">FKF</shortName>
    </alternativeName>
</protein>
<accession>A0A9P5D0M4</accession>
<dbReference type="PANTHER" id="PTHR48081">
    <property type="entry name" value="AB HYDROLASE SUPERFAMILY PROTEIN C4A8.06C"/>
    <property type="match status" value="1"/>
</dbReference>
<dbReference type="AlphaFoldDB" id="A0A9P5D0M4"/>
<evidence type="ECO:0000256" key="1">
    <source>
        <dbReference type="ARBA" id="ARBA00022801"/>
    </source>
</evidence>
<comment type="function">
    <text evidence="3">Catalyzes the hydrolysis of N-formyl-L-kynurenine to L-kynurenine, the second step in the kynurenine pathway of tryptophan degradation. Kynurenine may be further oxidized to nicotinic acid, NAD(H) and NADP(H). Required for elimination of toxic metabolites.</text>
</comment>
<dbReference type="Proteomes" id="UP000749293">
    <property type="component" value="Unassembled WGS sequence"/>
</dbReference>
<dbReference type="GO" id="GO:0034354">
    <property type="term" value="P:'de novo' NAD+ biosynthetic process from L-tryptophan"/>
    <property type="evidence" value="ECO:0007669"/>
    <property type="project" value="UniProtKB-UniRule"/>
</dbReference>
<proteinExistence type="inferred from homology"/>
<evidence type="ECO:0000256" key="3">
    <source>
        <dbReference type="HAMAP-Rule" id="MF_03014"/>
    </source>
</evidence>
<reference evidence="5" key="1">
    <citation type="submission" date="2020-03" db="EMBL/GenBank/DDBJ databases">
        <title>Site-based positive gene gene selection in Geosmithia morbida across the United States reveals a broad range of putative effectors and factors for local host and environmental adapation.</title>
        <authorList>
            <person name="Onufrak A."/>
            <person name="Murdoch R.W."/>
            <person name="Gazis R."/>
            <person name="Huff M."/>
            <person name="Staton M."/>
            <person name="Klingeman W."/>
            <person name="Hadziabdic D."/>
        </authorList>
    </citation>
    <scope>NUCLEOTIDE SEQUENCE</scope>
    <source>
        <strain evidence="5">1262</strain>
    </source>
</reference>
<dbReference type="GO" id="GO:0004061">
    <property type="term" value="F:arylformamidase activity"/>
    <property type="evidence" value="ECO:0007669"/>
    <property type="project" value="UniProtKB-UniRule"/>
</dbReference>
<dbReference type="PANTHER" id="PTHR48081:SF33">
    <property type="entry name" value="KYNURENINE FORMAMIDASE"/>
    <property type="match status" value="1"/>
</dbReference>
<keyword evidence="6" id="KW-1185">Reference proteome</keyword>
<keyword evidence="2 3" id="KW-0823">Tryptophan catabolism</keyword>
<feature type="active site" evidence="3">
    <location>
        <position position="340"/>
    </location>
</feature>
<dbReference type="GeneID" id="55970733"/>
<dbReference type="HAMAP" id="MF_03014">
    <property type="entry name" value="KFase"/>
    <property type="match status" value="1"/>
</dbReference>
<comment type="subunit">
    <text evidence="3">Homodimer.</text>
</comment>
<dbReference type="EMBL" id="JAANYQ010000022">
    <property type="protein sequence ID" value="KAF4119596.1"/>
    <property type="molecule type" value="Genomic_DNA"/>
</dbReference>
<dbReference type="Gene3D" id="3.40.50.1820">
    <property type="entry name" value="alpha/beta hydrolase"/>
    <property type="match status" value="1"/>
</dbReference>
<comment type="caution">
    <text evidence="5">The sequence shown here is derived from an EMBL/GenBank/DDBJ whole genome shotgun (WGS) entry which is preliminary data.</text>
</comment>
<feature type="active site" evidence="3">
    <location>
        <position position="308"/>
    </location>
</feature>
<feature type="compositionally biased region" description="Low complexity" evidence="4">
    <location>
        <begin position="111"/>
        <end position="133"/>
    </location>
</feature>
<name>A0A9P5D0M4_9HYPO</name>
<feature type="region of interest" description="Disordered" evidence="4">
    <location>
        <begin position="111"/>
        <end position="179"/>
    </location>
</feature>
<evidence type="ECO:0000313" key="6">
    <source>
        <dbReference type="Proteomes" id="UP000749293"/>
    </source>
</evidence>
<organism evidence="5 6">
    <name type="scientific">Geosmithia morbida</name>
    <dbReference type="NCBI Taxonomy" id="1094350"/>
    <lineage>
        <taxon>Eukaryota</taxon>
        <taxon>Fungi</taxon>
        <taxon>Dikarya</taxon>
        <taxon>Ascomycota</taxon>
        <taxon>Pezizomycotina</taxon>
        <taxon>Sordariomycetes</taxon>
        <taxon>Hypocreomycetidae</taxon>
        <taxon>Hypocreales</taxon>
        <taxon>Bionectriaceae</taxon>
        <taxon>Geosmithia</taxon>
    </lineage>
</organism>
<dbReference type="RefSeq" id="XP_035318248.1">
    <property type="nucleotide sequence ID" value="XM_035466479.1"/>
</dbReference>
<comment type="similarity">
    <text evidence="3">Belongs to the kynurenine formamidase family.</text>
</comment>
<feature type="region of interest" description="Disordered" evidence="4">
    <location>
        <begin position="1"/>
        <end position="40"/>
    </location>
</feature>
<keyword evidence="1 3" id="KW-0378">Hydrolase</keyword>
<evidence type="ECO:0000313" key="5">
    <source>
        <dbReference type="EMBL" id="KAF4119596.1"/>
    </source>
</evidence>
<gene>
    <name evidence="5" type="ORF">GMORB2_4505</name>
</gene>
<dbReference type="InterPro" id="IPR029058">
    <property type="entry name" value="AB_hydrolase_fold"/>
</dbReference>
<sequence>MYVSTSHHPTSTSEPPRTGPYEGPYRRHHHQSGKGETAMTSDAVTYKCHRYGDHSLQRVGVWQFSEEHSPPPSSSSSSNSSPLWIVYIHGGAWRDPEITHTSFNATIDSLTSSTTTTTSSSSSASSTVNTSPSPSSPPLRPGIAGFASIDYRLSPHPDYPQDPSSTPVNELRSARHPDHLRDVQSGLTLLSREYNLQDDRYILVGHSAGATLSFQTLTTSSHDGGDRGSPLPAAVVGVAGIYDLRGIDERHGGGYAGFISGAFGDDAREWDAASPARFEGDYGALLGRKDEGGGPAQRKIFLVRSVEDELVDSAELQGMKSRLERDGVKVKAVDDLTGHHDDVWRGGDQMARIIGLVLESL</sequence>
<dbReference type="OrthoDB" id="420264at2759"/>
<dbReference type="GO" id="GO:0019441">
    <property type="term" value="P:L-tryptophan catabolic process to kynurenine"/>
    <property type="evidence" value="ECO:0007669"/>
    <property type="project" value="UniProtKB-UniRule"/>
</dbReference>
<feature type="active site" description="Nucleophile" evidence="3">
    <location>
        <position position="207"/>
    </location>
</feature>
<dbReference type="InterPro" id="IPR027519">
    <property type="entry name" value="KFase_ver/fungi-typ"/>
</dbReference>
<feature type="short sequence motif" description="HGGXW" evidence="3">
    <location>
        <begin position="89"/>
        <end position="93"/>
    </location>
</feature>
<comment type="domain">
    <text evidence="3">The main chain amide nitrogen atoms of the second glycine and its adjacent residue in the HGGXW motif define the oxyanion hole, and stabilize the oxyanion that forms during the nucleophilic attack by the catalytic serine during substrate cleavage.</text>
</comment>
<dbReference type="InterPro" id="IPR050300">
    <property type="entry name" value="GDXG_lipolytic_enzyme"/>
</dbReference>
<comment type="pathway">
    <text evidence="3">Amino-acid degradation; L-tryptophan degradation via kynurenine pathway; L-kynurenine from L-tryptophan: step 2/2.</text>
</comment>